<reference evidence="10 11" key="1">
    <citation type="submission" date="2013-08" db="EMBL/GenBank/DDBJ databases">
        <authorList>
            <person name="Durkin A.S."/>
            <person name="Haft D.R."/>
            <person name="McCorrison J."/>
            <person name="Torralba M."/>
            <person name="Gillis M."/>
            <person name="Haft D.H."/>
            <person name="Methe B."/>
            <person name="Sutton G."/>
            <person name="Nelson K.E."/>
        </authorList>
    </citation>
    <scope>NUCLEOTIDE SEQUENCE [LARGE SCALE GENOMIC DNA]</scope>
    <source>
        <strain evidence="10 11">F0068</strain>
    </source>
</reference>
<evidence type="ECO:0000313" key="10">
    <source>
        <dbReference type="EMBL" id="ERK03569.1"/>
    </source>
</evidence>
<comment type="pathway">
    <text evidence="1">Nucleoside biosynthesis; alpha-ribazole biosynthesis; alpha-ribazole from 5,6-dimethylbenzimidazole: step 1/2.</text>
</comment>
<keyword evidence="7 10" id="KW-0808">Transferase</keyword>
<accession>U2MWK5</accession>
<dbReference type="Gene3D" id="3.40.50.10210">
    <property type="match status" value="1"/>
</dbReference>
<dbReference type="PANTHER" id="PTHR43463">
    <property type="entry name" value="NICOTINATE-NUCLEOTIDE--DIMETHYLBENZIMIDAZOLE PHOSPHORIBOSYLTRANSFERASE"/>
    <property type="match status" value="1"/>
</dbReference>
<dbReference type="Proteomes" id="UP000016600">
    <property type="component" value="Unassembled WGS sequence"/>
</dbReference>
<evidence type="ECO:0000256" key="6">
    <source>
        <dbReference type="ARBA" id="ARBA00022676"/>
    </source>
</evidence>
<dbReference type="EMBL" id="AWET01000008">
    <property type="protein sequence ID" value="ERK03569.1"/>
    <property type="molecule type" value="Genomic_DNA"/>
</dbReference>
<dbReference type="GO" id="GO:0008939">
    <property type="term" value="F:nicotinate-nucleotide-dimethylbenzimidazole phosphoribosyltransferase activity"/>
    <property type="evidence" value="ECO:0007669"/>
    <property type="project" value="UniProtKB-UniRule"/>
</dbReference>
<comment type="catalytic activity">
    <reaction evidence="8">
        <text>5,6-dimethylbenzimidazole + nicotinate beta-D-ribonucleotide = alpha-ribazole 5'-phosphate + nicotinate + H(+)</text>
        <dbReference type="Rhea" id="RHEA:11196"/>
        <dbReference type="ChEBI" id="CHEBI:15378"/>
        <dbReference type="ChEBI" id="CHEBI:15890"/>
        <dbReference type="ChEBI" id="CHEBI:32544"/>
        <dbReference type="ChEBI" id="CHEBI:57502"/>
        <dbReference type="ChEBI" id="CHEBI:57918"/>
        <dbReference type="EC" id="2.4.2.21"/>
    </reaction>
</comment>
<dbReference type="InterPro" id="IPR023195">
    <property type="entry name" value="Nict_dMeBzImd_PRibTrfase_N"/>
</dbReference>
<keyword evidence="5" id="KW-0169">Cobalamin biosynthesis</keyword>
<dbReference type="PANTHER" id="PTHR43463:SF1">
    <property type="entry name" value="NICOTINATE-NUCLEOTIDE--DIMETHYLBENZIMIDAZOLE PHOSPHORIBOSYLTRANSFERASE"/>
    <property type="match status" value="1"/>
</dbReference>
<evidence type="ECO:0000256" key="3">
    <source>
        <dbReference type="ARBA" id="ARBA00011991"/>
    </source>
</evidence>
<dbReference type="FunFam" id="3.40.50.10210:FF:000001">
    <property type="entry name" value="Nicotinate-nucleotide--dimethylbenzimidazole phosphoribosyltransferase"/>
    <property type="match status" value="1"/>
</dbReference>
<dbReference type="Pfam" id="PF02277">
    <property type="entry name" value="DBI_PRT"/>
    <property type="match status" value="1"/>
</dbReference>
<evidence type="ECO:0000256" key="9">
    <source>
        <dbReference type="NCBIfam" id="TIGR03160"/>
    </source>
</evidence>
<evidence type="ECO:0000256" key="8">
    <source>
        <dbReference type="ARBA" id="ARBA00047340"/>
    </source>
</evidence>
<evidence type="ECO:0000256" key="7">
    <source>
        <dbReference type="ARBA" id="ARBA00022679"/>
    </source>
</evidence>
<dbReference type="AlphaFoldDB" id="U2MWK5"/>
<keyword evidence="6 10" id="KW-0328">Glycosyltransferase</keyword>
<dbReference type="UniPathway" id="UPA00061">
    <property type="reaction ID" value="UER00516"/>
</dbReference>
<proteinExistence type="inferred from homology"/>
<evidence type="ECO:0000256" key="5">
    <source>
        <dbReference type="ARBA" id="ARBA00022573"/>
    </source>
</evidence>
<dbReference type="GO" id="GO:0009236">
    <property type="term" value="P:cobalamin biosynthetic process"/>
    <property type="evidence" value="ECO:0007669"/>
    <property type="project" value="UniProtKB-UniRule"/>
</dbReference>
<dbReference type="Gene3D" id="1.10.1610.10">
    <property type="match status" value="1"/>
</dbReference>
<evidence type="ECO:0000313" key="11">
    <source>
        <dbReference type="Proteomes" id="UP000016600"/>
    </source>
</evidence>
<organism evidence="10 11">
    <name type="scientific">Hoylesella pleuritidis F0068</name>
    <dbReference type="NCBI Taxonomy" id="1081904"/>
    <lineage>
        <taxon>Bacteria</taxon>
        <taxon>Pseudomonadati</taxon>
        <taxon>Bacteroidota</taxon>
        <taxon>Bacteroidia</taxon>
        <taxon>Bacteroidales</taxon>
        <taxon>Prevotellaceae</taxon>
        <taxon>Hoylesella</taxon>
    </lineage>
</organism>
<dbReference type="EC" id="2.4.2.21" evidence="3 9"/>
<dbReference type="NCBIfam" id="TIGR03160">
    <property type="entry name" value="cobT_DBIPRT"/>
    <property type="match status" value="1"/>
</dbReference>
<dbReference type="CDD" id="cd02439">
    <property type="entry name" value="DMB-PRT_CobT"/>
    <property type="match status" value="1"/>
</dbReference>
<evidence type="ECO:0000256" key="4">
    <source>
        <dbReference type="ARBA" id="ARBA00015486"/>
    </source>
</evidence>
<dbReference type="NCBIfam" id="NF000996">
    <property type="entry name" value="PRK00105.1"/>
    <property type="match status" value="1"/>
</dbReference>
<name>U2MWK5_9BACT</name>
<sequence>MRKFNIQRPDHSLRTAIQDKIDNLIKPRGSLGVLEELAMQICLVQHTLSPALHRPHHLLLAGDHGITDEGVSVSLRAVTWQQMVNFTRDGGGVNMFCRQHGFELMLIDMGVDHDLTVYPTILNRKIARGTRNFIYGPAMTPAQFKQAIDTGASLVDDCRNKGCNILCIGEMGVGNTSPSSIWTSIFGDIPLAECIGAGAGLDGAGVCHKHDVLQRAMASAHCETAEEIIRHFGGFEMVGAIGAMLRAAELGILIIIDGFIMSACILAASKLYPQVLDYAVFGHCGDESGHRRLLQLMNAQPLLHLGLRLGEGTGALCAYPIIDSAVRMMNEMNNFKDAKIDKYF</sequence>
<comment type="similarity">
    <text evidence="2">Belongs to the CobT family.</text>
</comment>
<dbReference type="PATRIC" id="fig|1081904.3.peg.498"/>
<dbReference type="InterPro" id="IPR017846">
    <property type="entry name" value="Nict_dMeBzImd_PRibTrfase_bact"/>
</dbReference>
<dbReference type="SUPFAM" id="SSF52733">
    <property type="entry name" value="Nicotinate mononucleotide:5,6-dimethylbenzimidazole phosphoribosyltransferase (CobT)"/>
    <property type="match status" value="1"/>
</dbReference>
<keyword evidence="11" id="KW-1185">Reference proteome</keyword>
<comment type="caution">
    <text evidence="10">The sequence shown here is derived from an EMBL/GenBank/DDBJ whole genome shotgun (WGS) entry which is preliminary data.</text>
</comment>
<evidence type="ECO:0000256" key="2">
    <source>
        <dbReference type="ARBA" id="ARBA00007110"/>
    </source>
</evidence>
<dbReference type="InterPro" id="IPR003200">
    <property type="entry name" value="Nict_dMeBzImd_PRibTrfase"/>
</dbReference>
<dbReference type="InterPro" id="IPR036087">
    <property type="entry name" value="Nict_dMeBzImd_PRibTrfase_sf"/>
</dbReference>
<gene>
    <name evidence="10" type="primary">cobT</name>
    <name evidence="10" type="ORF">HMPREF1218_0071</name>
</gene>
<evidence type="ECO:0000256" key="1">
    <source>
        <dbReference type="ARBA" id="ARBA00005049"/>
    </source>
</evidence>
<protein>
    <recommendedName>
        <fullName evidence="4 9">Nicotinate-nucleotide--dimethylbenzimidazole phosphoribosyltransferase</fullName>
        <ecNumber evidence="3 9">2.4.2.21</ecNumber>
    </recommendedName>
</protein>
<dbReference type="RefSeq" id="WP_021583207.1">
    <property type="nucleotide sequence ID" value="NZ_AWET01000008.1"/>
</dbReference>